<gene>
    <name evidence="2" type="ORF">GZ78_17540</name>
</gene>
<feature type="region of interest" description="Disordered" evidence="1">
    <location>
        <begin position="1"/>
        <end position="27"/>
    </location>
</feature>
<dbReference type="Proteomes" id="UP000028073">
    <property type="component" value="Unassembled WGS sequence"/>
</dbReference>
<evidence type="ECO:0000256" key="1">
    <source>
        <dbReference type="SAM" id="MobiDB-lite"/>
    </source>
</evidence>
<evidence type="ECO:0000313" key="2">
    <source>
        <dbReference type="EMBL" id="KEQ17548.1"/>
    </source>
</evidence>
<feature type="compositionally biased region" description="Basic and acidic residues" evidence="1">
    <location>
        <begin position="16"/>
        <end position="25"/>
    </location>
</feature>
<sequence length="86" mass="9380">MNPLPKSVSTSQGLRLEGDESEKHKASAVKPFIQKEAGFSVASEPKTRIISSLSSEQSVFSLQKAALEQTGRKYFSENLPLILTQA</sequence>
<dbReference type="EMBL" id="JOKH01000003">
    <property type="protein sequence ID" value="KEQ17548.1"/>
    <property type="molecule type" value="Genomic_DNA"/>
</dbReference>
<keyword evidence="3" id="KW-1185">Reference proteome</keyword>
<evidence type="ECO:0000313" key="3">
    <source>
        <dbReference type="Proteomes" id="UP000028073"/>
    </source>
</evidence>
<organism evidence="2 3">
    <name type="scientific">Endozoicomonas numazuensis</name>
    <dbReference type="NCBI Taxonomy" id="1137799"/>
    <lineage>
        <taxon>Bacteria</taxon>
        <taxon>Pseudomonadati</taxon>
        <taxon>Pseudomonadota</taxon>
        <taxon>Gammaproteobacteria</taxon>
        <taxon>Oceanospirillales</taxon>
        <taxon>Endozoicomonadaceae</taxon>
        <taxon>Endozoicomonas</taxon>
    </lineage>
</organism>
<proteinExistence type="predicted"/>
<reference evidence="2 3" key="1">
    <citation type="submission" date="2014-06" db="EMBL/GenBank/DDBJ databases">
        <title>Whole Genome Sequences of Three Symbiotic Endozoicomonas Bacteria.</title>
        <authorList>
            <person name="Neave M.J."/>
            <person name="Apprill A."/>
            <person name="Voolstra C.R."/>
        </authorList>
    </citation>
    <scope>NUCLEOTIDE SEQUENCE [LARGE SCALE GENOMIC DNA]</scope>
    <source>
        <strain evidence="2 3">DSM 25634</strain>
    </source>
</reference>
<name>A0A081NGH5_9GAMM</name>
<accession>A0A081NGH5</accession>
<dbReference type="RefSeq" id="WP_034837940.1">
    <property type="nucleotide sequence ID" value="NZ_JOKH01000003.1"/>
</dbReference>
<comment type="caution">
    <text evidence="2">The sequence shown here is derived from an EMBL/GenBank/DDBJ whole genome shotgun (WGS) entry which is preliminary data.</text>
</comment>
<dbReference type="AlphaFoldDB" id="A0A081NGH5"/>
<protein>
    <submittedName>
        <fullName evidence="2">Uncharacterized protein</fullName>
    </submittedName>
</protein>